<dbReference type="EMBL" id="JBEYXV010000039">
    <property type="protein sequence ID" value="MEU6826985.1"/>
    <property type="molecule type" value="Genomic_DNA"/>
</dbReference>
<dbReference type="Proteomes" id="UP001551176">
    <property type="component" value="Unassembled WGS sequence"/>
</dbReference>
<dbReference type="RefSeq" id="WP_359358848.1">
    <property type="nucleotide sequence ID" value="NZ_JBEYXV010000039.1"/>
</dbReference>
<name>A0ABV3C2S7_9ACTN</name>
<proteinExistence type="predicted"/>
<protein>
    <submittedName>
        <fullName evidence="1">Uncharacterized protein</fullName>
    </submittedName>
</protein>
<comment type="caution">
    <text evidence="1">The sequence shown here is derived from an EMBL/GenBank/DDBJ whole genome shotgun (WGS) entry which is preliminary data.</text>
</comment>
<keyword evidence="2" id="KW-1185">Reference proteome</keyword>
<accession>A0ABV3C2S7</accession>
<sequence length="75" mass="7647">MNGQQLQFSEPAQGTVNIIAGEAAKADGMAAAAANTTLEWADACAAAIEEMARRGAIFQAADLIAEGLVDEPDSP</sequence>
<reference evidence="1 2" key="1">
    <citation type="submission" date="2024-06" db="EMBL/GenBank/DDBJ databases">
        <title>The Natural Products Discovery Center: Release of the First 8490 Sequenced Strains for Exploring Actinobacteria Biosynthetic Diversity.</title>
        <authorList>
            <person name="Kalkreuter E."/>
            <person name="Kautsar S.A."/>
            <person name="Yang D."/>
            <person name="Bader C.D."/>
            <person name="Teijaro C.N."/>
            <person name="Fluegel L."/>
            <person name="Davis C.M."/>
            <person name="Simpson J.R."/>
            <person name="Lauterbach L."/>
            <person name="Steele A.D."/>
            <person name="Gui C."/>
            <person name="Meng S."/>
            <person name="Li G."/>
            <person name="Viehrig K."/>
            <person name="Ye F."/>
            <person name="Su P."/>
            <person name="Kiefer A.F."/>
            <person name="Nichols A."/>
            <person name="Cepeda A.J."/>
            <person name="Yan W."/>
            <person name="Fan B."/>
            <person name="Jiang Y."/>
            <person name="Adhikari A."/>
            <person name="Zheng C.-J."/>
            <person name="Schuster L."/>
            <person name="Cowan T.M."/>
            <person name="Smanski M.J."/>
            <person name="Chevrette M.G."/>
            <person name="De Carvalho L.P.S."/>
            <person name="Shen B."/>
        </authorList>
    </citation>
    <scope>NUCLEOTIDE SEQUENCE [LARGE SCALE GENOMIC DNA]</scope>
    <source>
        <strain evidence="1 2">NPDC046838</strain>
    </source>
</reference>
<organism evidence="1 2">
    <name type="scientific">Streptomyces atriruber</name>
    <dbReference type="NCBI Taxonomy" id="545121"/>
    <lineage>
        <taxon>Bacteria</taxon>
        <taxon>Bacillati</taxon>
        <taxon>Actinomycetota</taxon>
        <taxon>Actinomycetes</taxon>
        <taxon>Kitasatosporales</taxon>
        <taxon>Streptomycetaceae</taxon>
        <taxon>Streptomyces</taxon>
    </lineage>
</organism>
<evidence type="ECO:0000313" key="2">
    <source>
        <dbReference type="Proteomes" id="UP001551176"/>
    </source>
</evidence>
<feature type="non-terminal residue" evidence="1">
    <location>
        <position position="75"/>
    </location>
</feature>
<gene>
    <name evidence="1" type="ORF">ABZ921_40800</name>
</gene>
<evidence type="ECO:0000313" key="1">
    <source>
        <dbReference type="EMBL" id="MEU6826985.1"/>
    </source>
</evidence>